<reference evidence="6" key="1">
    <citation type="submission" date="2021-01" db="UniProtKB">
        <authorList>
            <consortium name="EnsemblPlants"/>
        </authorList>
    </citation>
    <scope>IDENTIFICATION</scope>
</reference>
<evidence type="ECO:0000256" key="3">
    <source>
        <dbReference type="ARBA" id="ARBA00022946"/>
    </source>
</evidence>
<dbReference type="GO" id="GO:0009536">
    <property type="term" value="C:plastid"/>
    <property type="evidence" value="ECO:0007669"/>
    <property type="project" value="UniProtKB-SubCell"/>
</dbReference>
<dbReference type="PANTHER" id="PTHR31906">
    <property type="entry name" value="PLASTID-LIPID-ASSOCIATED PROTEIN 4, CHLOROPLASTIC-RELATED"/>
    <property type="match status" value="1"/>
</dbReference>
<feature type="signal peptide" evidence="4">
    <location>
        <begin position="1"/>
        <end position="21"/>
    </location>
</feature>
<keyword evidence="7" id="KW-1185">Reference proteome</keyword>
<name>A0A7N0UKC8_KALFE</name>
<keyword evidence="4" id="KW-0732">Signal</keyword>
<proteinExistence type="predicted"/>
<sequence length="201" mass="21872">MATFLPTSPFLLLLRSPNTAAARPTLHFRSSPQPLHRMSTSTPKSLILNPKPTSTRIHSTISDNDSDCEPDVPDSKFNIVDEWGEKAEPEPESAYTNFTDRDPVKDEDEWGADDFGNGRVTEAVAESVKEVAESVKEVADERIGDLKRALVDTVYGTNLGFGANVEVRAEVLELVSQLEAANPTPAPVEAAELLGGNWVLV</sequence>
<protein>
    <recommendedName>
        <fullName evidence="5">Plastid lipid-associated protein/fibrillin conserved domain-containing protein</fullName>
    </recommendedName>
</protein>
<evidence type="ECO:0000256" key="1">
    <source>
        <dbReference type="ARBA" id="ARBA00004474"/>
    </source>
</evidence>
<keyword evidence="2" id="KW-0934">Plastid</keyword>
<dbReference type="EnsemblPlants" id="Kaladp0071s0379.1.v1.1">
    <property type="protein sequence ID" value="Kaladp0071s0379.1.v1.1.CDS.1"/>
    <property type="gene ID" value="Kaladp0071s0379.v1.1"/>
</dbReference>
<feature type="chain" id="PRO_5029640342" description="Plastid lipid-associated protein/fibrillin conserved domain-containing protein" evidence="4">
    <location>
        <begin position="22"/>
        <end position="201"/>
    </location>
</feature>
<feature type="domain" description="Plastid lipid-associated protein/fibrillin conserved" evidence="5">
    <location>
        <begin position="145"/>
        <end position="201"/>
    </location>
</feature>
<dbReference type="Pfam" id="PF04755">
    <property type="entry name" value="PAP_fibrillin"/>
    <property type="match status" value="1"/>
</dbReference>
<evidence type="ECO:0000313" key="7">
    <source>
        <dbReference type="Proteomes" id="UP000594263"/>
    </source>
</evidence>
<evidence type="ECO:0000256" key="4">
    <source>
        <dbReference type="SAM" id="SignalP"/>
    </source>
</evidence>
<comment type="subcellular location">
    <subcellularLocation>
        <location evidence="1">Plastid</location>
    </subcellularLocation>
</comment>
<dbReference type="AlphaFoldDB" id="A0A7N0UKC8"/>
<dbReference type="InterPro" id="IPR006843">
    <property type="entry name" value="PAP/fibrillin_dom"/>
</dbReference>
<dbReference type="InterPro" id="IPR039633">
    <property type="entry name" value="PAP"/>
</dbReference>
<evidence type="ECO:0000259" key="5">
    <source>
        <dbReference type="Pfam" id="PF04755"/>
    </source>
</evidence>
<dbReference type="Proteomes" id="UP000594263">
    <property type="component" value="Unplaced"/>
</dbReference>
<evidence type="ECO:0000256" key="2">
    <source>
        <dbReference type="ARBA" id="ARBA00022640"/>
    </source>
</evidence>
<organism evidence="6 7">
    <name type="scientific">Kalanchoe fedtschenkoi</name>
    <name type="common">Lavender scallops</name>
    <name type="synonym">South American air plant</name>
    <dbReference type="NCBI Taxonomy" id="63787"/>
    <lineage>
        <taxon>Eukaryota</taxon>
        <taxon>Viridiplantae</taxon>
        <taxon>Streptophyta</taxon>
        <taxon>Embryophyta</taxon>
        <taxon>Tracheophyta</taxon>
        <taxon>Spermatophyta</taxon>
        <taxon>Magnoliopsida</taxon>
        <taxon>eudicotyledons</taxon>
        <taxon>Gunneridae</taxon>
        <taxon>Pentapetalae</taxon>
        <taxon>Saxifragales</taxon>
        <taxon>Crassulaceae</taxon>
        <taxon>Kalanchoe</taxon>
    </lineage>
</organism>
<dbReference type="Gramene" id="Kaladp0071s0379.1.v1.1">
    <property type="protein sequence ID" value="Kaladp0071s0379.1.v1.1.CDS.1"/>
    <property type="gene ID" value="Kaladp0071s0379.v1.1"/>
</dbReference>
<evidence type="ECO:0000313" key="6">
    <source>
        <dbReference type="EnsemblPlants" id="Kaladp0071s0379.1.v1.1.CDS.1"/>
    </source>
</evidence>
<accession>A0A7N0UKC8</accession>
<keyword evidence="3" id="KW-0809">Transit peptide</keyword>